<gene>
    <name evidence="2" type="ORF">N1851_006430</name>
</gene>
<dbReference type="PANTHER" id="PTHR47027:SF30">
    <property type="entry name" value="THAP-TYPE DOMAIN-CONTAINING PROTEIN"/>
    <property type="match status" value="1"/>
</dbReference>
<accession>A0AA47N4E5</accession>
<keyword evidence="3" id="KW-1185">Reference proteome</keyword>
<dbReference type="SUPFAM" id="SSF56672">
    <property type="entry name" value="DNA/RNA polymerases"/>
    <property type="match status" value="1"/>
</dbReference>
<evidence type="ECO:0000313" key="2">
    <source>
        <dbReference type="EMBL" id="KAK0152198.1"/>
    </source>
</evidence>
<dbReference type="Proteomes" id="UP001174136">
    <property type="component" value="Unassembled WGS sequence"/>
</dbReference>
<dbReference type="InterPro" id="IPR043502">
    <property type="entry name" value="DNA/RNA_pol_sf"/>
</dbReference>
<name>A0AA47N4E5_MERPO</name>
<reference evidence="2" key="1">
    <citation type="journal article" date="2023" name="Front. Mar. Sci.">
        <title>A new Merluccius polli reference genome to investigate the effects of global change in West African waters.</title>
        <authorList>
            <person name="Mateo J.L."/>
            <person name="Blanco-Fernandez C."/>
            <person name="Garcia-Vazquez E."/>
            <person name="Machado-Schiaffino G."/>
        </authorList>
    </citation>
    <scope>NUCLEOTIDE SEQUENCE</scope>
    <source>
        <strain evidence="2">C29</strain>
        <tissue evidence="2">Fin</tissue>
    </source>
</reference>
<dbReference type="PANTHER" id="PTHR47027">
    <property type="entry name" value="REVERSE TRANSCRIPTASE DOMAIN-CONTAINING PROTEIN"/>
    <property type="match status" value="1"/>
</dbReference>
<dbReference type="Pfam" id="PF00078">
    <property type="entry name" value="RVT_1"/>
    <property type="match status" value="1"/>
</dbReference>
<dbReference type="AlphaFoldDB" id="A0AA47N4E5"/>
<dbReference type="InterPro" id="IPR000477">
    <property type="entry name" value="RT_dom"/>
</dbReference>
<sequence length="475" mass="53812">MVARTAGWSSASFRQLPLRLSSPTLLTPEVGKDLEKVVLTLWTVNRNHWSIPLCVKNKLSIASWNVRTLLDLAKIPDRPHHRTALVALELARHNIDIAALRDQTTWRGLPDRGWCWSKLLQHIPESPIGINERLMIWRIPLAKERFATLISAYAPTLDSLTIQDVLTTCVMRGAECWTDHLMVRSKLLMSIQPRGPWTAANKKLNCTALNSLTTKDNLRRLLAENLKKIPEESADWTALRQAIHSAASDKKTSPGLSLLKTTHEAHKALLSCPGSPTLKTTFTTARTATQRALRTMEDTWWVQKAQEIQNLADCNNTQGFYDAIKALYGPRKRAFAPVRSADRSTVFKDRQEILAPFIDLSKAFDTINRELLWKHLSKLGVPPKFLSILQQLHDGMQARVLAGELQSQFFEVKVGVKQGCVLAPVLFNIILSAITCLFHRVMGHEDGVHVEYRLDRSLFNIRRLQARTRTKTRQI</sequence>
<comment type="caution">
    <text evidence="2">The sequence shown here is derived from an EMBL/GenBank/DDBJ whole genome shotgun (WGS) entry which is preliminary data.</text>
</comment>
<proteinExistence type="predicted"/>
<evidence type="ECO:0000313" key="3">
    <source>
        <dbReference type="Proteomes" id="UP001174136"/>
    </source>
</evidence>
<dbReference type="EMBL" id="JAOPHQ010001136">
    <property type="protein sequence ID" value="KAK0152198.1"/>
    <property type="molecule type" value="Genomic_DNA"/>
</dbReference>
<evidence type="ECO:0000259" key="1">
    <source>
        <dbReference type="Pfam" id="PF00078"/>
    </source>
</evidence>
<protein>
    <submittedName>
        <fullName evidence="2">LINE-1 retrotransposable element ORF2 protein</fullName>
    </submittedName>
</protein>
<organism evidence="2 3">
    <name type="scientific">Merluccius polli</name>
    <name type="common">Benguela hake</name>
    <name type="synonym">Merluccius cadenati</name>
    <dbReference type="NCBI Taxonomy" id="89951"/>
    <lineage>
        <taxon>Eukaryota</taxon>
        <taxon>Metazoa</taxon>
        <taxon>Chordata</taxon>
        <taxon>Craniata</taxon>
        <taxon>Vertebrata</taxon>
        <taxon>Euteleostomi</taxon>
        <taxon>Actinopterygii</taxon>
        <taxon>Neopterygii</taxon>
        <taxon>Teleostei</taxon>
        <taxon>Neoteleostei</taxon>
        <taxon>Acanthomorphata</taxon>
        <taxon>Zeiogadaria</taxon>
        <taxon>Gadariae</taxon>
        <taxon>Gadiformes</taxon>
        <taxon>Gadoidei</taxon>
        <taxon>Merlucciidae</taxon>
        <taxon>Merluccius</taxon>
    </lineage>
</organism>
<feature type="domain" description="Reverse transcriptase" evidence="1">
    <location>
        <begin position="332"/>
        <end position="439"/>
    </location>
</feature>